<dbReference type="EMBL" id="RKKU01000014">
    <property type="protein sequence ID" value="ROZ83724.1"/>
    <property type="molecule type" value="Genomic_DNA"/>
</dbReference>
<evidence type="ECO:0000256" key="1">
    <source>
        <dbReference type="ARBA" id="ARBA00023159"/>
    </source>
</evidence>
<protein>
    <recommendedName>
        <fullName evidence="4">Carbon storage regulator</fullName>
    </recommendedName>
</protein>
<dbReference type="SUPFAM" id="SSF117130">
    <property type="entry name" value="CsrA-like"/>
    <property type="match status" value="1"/>
</dbReference>
<organism evidence="2 3">
    <name type="scientific">Pseudomonas neustonica</name>
    <dbReference type="NCBI Taxonomy" id="2487346"/>
    <lineage>
        <taxon>Bacteria</taxon>
        <taxon>Pseudomonadati</taxon>
        <taxon>Pseudomonadota</taxon>
        <taxon>Gammaproteobacteria</taxon>
        <taxon>Pseudomonadales</taxon>
        <taxon>Pseudomonadaceae</taxon>
        <taxon>Pseudomonas</taxon>
    </lineage>
</organism>
<accession>A0ABX9XGM6</accession>
<proteinExistence type="predicted"/>
<comment type="caution">
    <text evidence="2">The sequence shown here is derived from an EMBL/GenBank/DDBJ whole genome shotgun (WGS) entry which is preliminary data.</text>
</comment>
<dbReference type="RefSeq" id="WP_123889898.1">
    <property type="nucleotide sequence ID" value="NZ_RKKU01000014.1"/>
</dbReference>
<dbReference type="Pfam" id="PF02599">
    <property type="entry name" value="CsrA"/>
    <property type="match status" value="1"/>
</dbReference>
<dbReference type="InterPro" id="IPR003751">
    <property type="entry name" value="CsrA"/>
</dbReference>
<name>A0ABX9XGM6_9PSED</name>
<evidence type="ECO:0000313" key="3">
    <source>
        <dbReference type="Proteomes" id="UP000275199"/>
    </source>
</evidence>
<dbReference type="Gene3D" id="2.60.40.4380">
    <property type="entry name" value="Translational regulator CsrA"/>
    <property type="match status" value="1"/>
</dbReference>
<sequence>MKVTVAATKNGRCKLLVNAPKNIKVLREEVAARDAIEARIDIRHD</sequence>
<evidence type="ECO:0008006" key="4">
    <source>
        <dbReference type="Google" id="ProtNLM"/>
    </source>
</evidence>
<dbReference type="InterPro" id="IPR036107">
    <property type="entry name" value="CsrA_sf"/>
</dbReference>
<keyword evidence="3" id="KW-1185">Reference proteome</keyword>
<dbReference type="Proteomes" id="UP000275199">
    <property type="component" value="Unassembled WGS sequence"/>
</dbReference>
<evidence type="ECO:0000313" key="2">
    <source>
        <dbReference type="EMBL" id="ROZ83724.1"/>
    </source>
</evidence>
<reference evidence="2 3" key="1">
    <citation type="submission" date="2018-11" db="EMBL/GenBank/DDBJ databases">
        <authorList>
            <person name="Jang G.I."/>
            <person name="Hwang C.Y."/>
        </authorList>
    </citation>
    <scope>NUCLEOTIDE SEQUENCE [LARGE SCALE GENOMIC DNA]</scope>
    <source>
        <strain evidence="2 3">SSM26</strain>
    </source>
</reference>
<gene>
    <name evidence="2" type="ORF">EF096_11735</name>
</gene>
<keyword evidence="1" id="KW-0010">Activator</keyword>